<comment type="caution">
    <text evidence="2">The sequence shown here is derived from an EMBL/GenBank/DDBJ whole genome shotgun (WGS) entry which is preliminary data.</text>
</comment>
<keyword evidence="3" id="KW-1185">Reference proteome</keyword>
<accession>A0ABT4I8C8</accession>
<dbReference type="NCBIfam" id="NF041635">
    <property type="entry name" value="STM3941_fam"/>
    <property type="match status" value="1"/>
</dbReference>
<evidence type="ECO:0000313" key="2">
    <source>
        <dbReference type="EMBL" id="MCZ0858014.1"/>
    </source>
</evidence>
<keyword evidence="1" id="KW-0472">Membrane</keyword>
<gene>
    <name evidence="2" type="ORF">OHJ16_08145</name>
</gene>
<organism evidence="2 3">
    <name type="scientific">Actinomyces israelii</name>
    <dbReference type="NCBI Taxonomy" id="1659"/>
    <lineage>
        <taxon>Bacteria</taxon>
        <taxon>Bacillati</taxon>
        <taxon>Actinomycetota</taxon>
        <taxon>Actinomycetes</taxon>
        <taxon>Actinomycetales</taxon>
        <taxon>Actinomycetaceae</taxon>
        <taxon>Actinomyces</taxon>
    </lineage>
</organism>
<keyword evidence="1" id="KW-1133">Transmembrane helix</keyword>
<dbReference type="InterPro" id="IPR048136">
    <property type="entry name" value="STM3941-like"/>
</dbReference>
<reference evidence="2" key="1">
    <citation type="submission" date="2022-10" db="EMBL/GenBank/DDBJ databases">
        <title>Genome sequence of Actinomyces israelii ATCC 10048.</title>
        <authorList>
            <person name="Watt R.M."/>
            <person name="Tong W.M."/>
        </authorList>
    </citation>
    <scope>NUCLEOTIDE SEQUENCE</scope>
    <source>
        <strain evidence="2">ATCC 10048</strain>
    </source>
</reference>
<sequence length="187" mass="20495">MSSLPALRLPRKKGRAVFQIVGSACFVIAGIVLLIMGLTSQSTGLRSLELTVIGVVAILVFGFFGFLGARMLTRPALVVDDRGIWDNTSGLSVGLIPWEQTLGFQPVRVALNDLVAVLWADEQWAWDHMKPTARRMNRLNHGMGTPVGPISADMLKVTGPQLALMLLEQRRRRRPELSEAPGMPPTE</sequence>
<evidence type="ECO:0000313" key="3">
    <source>
        <dbReference type="Proteomes" id="UP001072034"/>
    </source>
</evidence>
<feature type="transmembrane region" description="Helical" evidence="1">
    <location>
        <begin position="16"/>
        <end position="38"/>
    </location>
</feature>
<evidence type="ECO:0000256" key="1">
    <source>
        <dbReference type="SAM" id="Phobius"/>
    </source>
</evidence>
<keyword evidence="1" id="KW-0812">Transmembrane</keyword>
<dbReference type="Proteomes" id="UP001072034">
    <property type="component" value="Unassembled WGS sequence"/>
</dbReference>
<dbReference type="EMBL" id="JAPTMY010000015">
    <property type="protein sequence ID" value="MCZ0858014.1"/>
    <property type="molecule type" value="Genomic_DNA"/>
</dbReference>
<dbReference type="RefSeq" id="WP_268917497.1">
    <property type="nucleotide sequence ID" value="NZ_JAPTMY010000015.1"/>
</dbReference>
<protein>
    <recommendedName>
        <fullName evidence="4">PH domain-containing protein</fullName>
    </recommendedName>
</protein>
<feature type="transmembrane region" description="Helical" evidence="1">
    <location>
        <begin position="50"/>
        <end position="69"/>
    </location>
</feature>
<proteinExistence type="predicted"/>
<name>A0ABT4I8C8_9ACTO</name>
<evidence type="ECO:0008006" key="4">
    <source>
        <dbReference type="Google" id="ProtNLM"/>
    </source>
</evidence>